<organism evidence="2 3">
    <name type="scientific">Tieghemiomyces parasiticus</name>
    <dbReference type="NCBI Taxonomy" id="78921"/>
    <lineage>
        <taxon>Eukaryota</taxon>
        <taxon>Fungi</taxon>
        <taxon>Fungi incertae sedis</taxon>
        <taxon>Zoopagomycota</taxon>
        <taxon>Kickxellomycotina</taxon>
        <taxon>Dimargaritomycetes</taxon>
        <taxon>Dimargaritales</taxon>
        <taxon>Dimargaritaceae</taxon>
        <taxon>Tieghemiomyces</taxon>
    </lineage>
</organism>
<name>A0A9W8A8M2_9FUNG</name>
<dbReference type="EMBL" id="JANBPT010000182">
    <property type="protein sequence ID" value="KAJ1926212.1"/>
    <property type="molecule type" value="Genomic_DNA"/>
</dbReference>
<reference evidence="2" key="1">
    <citation type="submission" date="2022-07" db="EMBL/GenBank/DDBJ databases">
        <title>Phylogenomic reconstructions and comparative analyses of Kickxellomycotina fungi.</title>
        <authorList>
            <person name="Reynolds N.K."/>
            <person name="Stajich J.E."/>
            <person name="Barry K."/>
            <person name="Grigoriev I.V."/>
            <person name="Crous P."/>
            <person name="Smith M.E."/>
        </authorList>
    </citation>
    <scope>NUCLEOTIDE SEQUENCE</scope>
    <source>
        <strain evidence="2">RSA 861</strain>
    </source>
</reference>
<dbReference type="Proteomes" id="UP001150569">
    <property type="component" value="Unassembled WGS sequence"/>
</dbReference>
<feature type="compositionally biased region" description="Polar residues" evidence="1">
    <location>
        <begin position="20"/>
        <end position="32"/>
    </location>
</feature>
<comment type="caution">
    <text evidence="2">The sequence shown here is derived from an EMBL/GenBank/DDBJ whole genome shotgun (WGS) entry which is preliminary data.</text>
</comment>
<feature type="region of interest" description="Disordered" evidence="1">
    <location>
        <begin position="238"/>
        <end position="277"/>
    </location>
</feature>
<evidence type="ECO:0000313" key="2">
    <source>
        <dbReference type="EMBL" id="KAJ1926212.1"/>
    </source>
</evidence>
<feature type="region of interest" description="Disordered" evidence="1">
    <location>
        <begin position="1"/>
        <end position="34"/>
    </location>
</feature>
<evidence type="ECO:0000256" key="1">
    <source>
        <dbReference type="SAM" id="MobiDB-lite"/>
    </source>
</evidence>
<proteinExistence type="predicted"/>
<keyword evidence="3" id="KW-1185">Reference proteome</keyword>
<accession>A0A9W8A8M2</accession>
<dbReference type="AlphaFoldDB" id="A0A9W8A8M2"/>
<protein>
    <submittedName>
        <fullName evidence="2">Uncharacterized protein</fullName>
    </submittedName>
</protein>
<gene>
    <name evidence="2" type="ORF">IWQ60_003993</name>
</gene>
<evidence type="ECO:0000313" key="3">
    <source>
        <dbReference type="Proteomes" id="UP001150569"/>
    </source>
</evidence>
<sequence length="277" mass="31585">MALVVRSPVPEPTAGVDSQPAATNRSSGWTCTHRQRRPCDDLTEARRRSLEDRLAHLQIQTQQVMADLEVQCQNQVQCQELNVTLRHCKQRAQEHQIRLIRCAERLQEARRLADGHRDALRHRRHLLALARRQAHREQSYLNDSLVTLEQNRYVARAEGLCLPPGTPYHTWPAHAHPIITLFSSIRYNYITTPNRIIMEASATMRNEQLANYMRGLQYLFPITTDPDSAGTYRICRLSTPTTADRGKPPGPSRSPVRTGGWAGSPADFGRFVPFSRH</sequence>